<reference evidence="2 3" key="1">
    <citation type="submission" date="2020-08" db="EMBL/GenBank/DDBJ databases">
        <authorList>
            <person name="Criscuolo A."/>
        </authorList>
    </citation>
    <scope>NUCLEOTIDE SEQUENCE [LARGE SCALE GENOMIC DNA]</scope>
    <source>
        <strain evidence="2">CIP111764</strain>
    </source>
</reference>
<sequence length="163" mass="17989">MAERVAKKKAAPDQGADDLQVLHPEVSLQVAGRDLVVREYGFIEGLGLRPRIQPLLDDLYELIQAQKLELEQIIVTLGRHHALVAELVAIAADVDVAWLGTLNQWDGQRLLMTWWGVNGPFYLRSLVERAQAERVEAEARRRVGATSTPPSSPADTEAPPPLA</sequence>
<proteinExistence type="predicted"/>
<name>A0A7U7ELI4_9GAMM</name>
<evidence type="ECO:0000313" key="3">
    <source>
        <dbReference type="Proteomes" id="UP000583387"/>
    </source>
</evidence>
<keyword evidence="3" id="KW-1185">Reference proteome</keyword>
<organism evidence="2 3">
    <name type="scientific">Zestomonas carbonaria</name>
    <dbReference type="NCBI Taxonomy" id="2762745"/>
    <lineage>
        <taxon>Bacteria</taxon>
        <taxon>Pseudomonadati</taxon>
        <taxon>Pseudomonadota</taxon>
        <taxon>Gammaproteobacteria</taxon>
        <taxon>Pseudomonadales</taxon>
        <taxon>Pseudomonadaceae</taxon>
        <taxon>Zestomonas</taxon>
    </lineage>
</organism>
<dbReference type="InterPro" id="IPR046583">
    <property type="entry name" value="DUF6631"/>
</dbReference>
<dbReference type="Proteomes" id="UP000583387">
    <property type="component" value="Unassembled WGS sequence"/>
</dbReference>
<comment type="caution">
    <text evidence="2">The sequence shown here is derived from an EMBL/GenBank/DDBJ whole genome shotgun (WGS) entry which is preliminary data.</text>
</comment>
<evidence type="ECO:0000256" key="1">
    <source>
        <dbReference type="SAM" id="MobiDB-lite"/>
    </source>
</evidence>
<feature type="region of interest" description="Disordered" evidence="1">
    <location>
        <begin position="138"/>
        <end position="163"/>
    </location>
</feature>
<gene>
    <name evidence="2" type="ORF">PSEWESI4_01509</name>
</gene>
<accession>A0A7U7ELI4</accession>
<evidence type="ECO:0000313" key="2">
    <source>
        <dbReference type="EMBL" id="CAD5107238.1"/>
    </source>
</evidence>
<dbReference type="AlphaFoldDB" id="A0A7U7ELI4"/>
<dbReference type="Pfam" id="PF20336">
    <property type="entry name" value="DUF6631"/>
    <property type="match status" value="1"/>
</dbReference>
<dbReference type="RefSeq" id="WP_187670587.1">
    <property type="nucleotide sequence ID" value="NZ_CAJFCI010000031.1"/>
</dbReference>
<protein>
    <submittedName>
        <fullName evidence="2">Uncharacterized protein</fullName>
    </submittedName>
</protein>
<dbReference type="EMBL" id="CAJFCI010000031">
    <property type="protein sequence ID" value="CAD5107238.1"/>
    <property type="molecule type" value="Genomic_DNA"/>
</dbReference>